<organism evidence="8 9">
    <name type="scientific">Flammeovirga aprica JL-4</name>
    <dbReference type="NCBI Taxonomy" id="694437"/>
    <lineage>
        <taxon>Bacteria</taxon>
        <taxon>Pseudomonadati</taxon>
        <taxon>Bacteroidota</taxon>
        <taxon>Cytophagia</taxon>
        <taxon>Cytophagales</taxon>
        <taxon>Flammeovirgaceae</taxon>
        <taxon>Flammeovirga</taxon>
    </lineage>
</organism>
<name>A0A7X9P382_9BACT</name>
<dbReference type="Pfam" id="PF07980">
    <property type="entry name" value="SusD_RagB"/>
    <property type="match status" value="1"/>
</dbReference>
<keyword evidence="3" id="KW-0732">Signal</keyword>
<dbReference type="InterPro" id="IPR011990">
    <property type="entry name" value="TPR-like_helical_dom_sf"/>
</dbReference>
<evidence type="ECO:0000259" key="6">
    <source>
        <dbReference type="Pfam" id="PF07980"/>
    </source>
</evidence>
<evidence type="ECO:0000256" key="3">
    <source>
        <dbReference type="ARBA" id="ARBA00022729"/>
    </source>
</evidence>
<dbReference type="Gene3D" id="1.25.40.390">
    <property type="match status" value="1"/>
</dbReference>
<protein>
    <submittedName>
        <fullName evidence="8">RagB/SusD family nutrient uptake outer membrane protein</fullName>
    </submittedName>
</protein>
<dbReference type="PROSITE" id="PS51257">
    <property type="entry name" value="PROKAR_LIPOPROTEIN"/>
    <property type="match status" value="1"/>
</dbReference>
<feature type="domain" description="RagB/SusD" evidence="6">
    <location>
        <begin position="349"/>
        <end position="541"/>
    </location>
</feature>
<keyword evidence="5" id="KW-0998">Cell outer membrane</keyword>
<feature type="domain" description="SusD-like N-terminal" evidence="7">
    <location>
        <begin position="103"/>
        <end position="228"/>
    </location>
</feature>
<dbReference type="Pfam" id="PF14322">
    <property type="entry name" value="SusD-like_3"/>
    <property type="match status" value="1"/>
</dbReference>
<dbReference type="EMBL" id="JABANE010000028">
    <property type="protein sequence ID" value="NME68724.1"/>
    <property type="molecule type" value="Genomic_DNA"/>
</dbReference>
<evidence type="ECO:0000256" key="1">
    <source>
        <dbReference type="ARBA" id="ARBA00004442"/>
    </source>
</evidence>
<evidence type="ECO:0000256" key="5">
    <source>
        <dbReference type="ARBA" id="ARBA00023237"/>
    </source>
</evidence>
<keyword evidence="4" id="KW-0472">Membrane</keyword>
<evidence type="ECO:0000256" key="2">
    <source>
        <dbReference type="ARBA" id="ARBA00006275"/>
    </source>
</evidence>
<gene>
    <name evidence="8" type="ORF">HHU12_12200</name>
</gene>
<dbReference type="GO" id="GO:0009279">
    <property type="term" value="C:cell outer membrane"/>
    <property type="evidence" value="ECO:0007669"/>
    <property type="project" value="UniProtKB-SubCell"/>
</dbReference>
<dbReference type="Proteomes" id="UP000576082">
    <property type="component" value="Unassembled WGS sequence"/>
</dbReference>
<evidence type="ECO:0000313" key="9">
    <source>
        <dbReference type="Proteomes" id="UP000576082"/>
    </source>
</evidence>
<dbReference type="InterPro" id="IPR012944">
    <property type="entry name" value="SusD_RagB_dom"/>
</dbReference>
<evidence type="ECO:0000259" key="7">
    <source>
        <dbReference type="Pfam" id="PF14322"/>
    </source>
</evidence>
<accession>A0A7X9P382</accession>
<keyword evidence="9" id="KW-1185">Reference proteome</keyword>
<dbReference type="SUPFAM" id="SSF48452">
    <property type="entry name" value="TPR-like"/>
    <property type="match status" value="1"/>
</dbReference>
<proteinExistence type="inferred from homology"/>
<dbReference type="InterPro" id="IPR033985">
    <property type="entry name" value="SusD-like_N"/>
</dbReference>
<dbReference type="AlphaFoldDB" id="A0A7X9P382"/>
<reference evidence="8 9" key="1">
    <citation type="submission" date="2020-04" db="EMBL/GenBank/DDBJ databases">
        <title>Flammeovirga sp. SR4, a novel species isolated from seawater.</title>
        <authorList>
            <person name="Wang X."/>
        </authorList>
    </citation>
    <scope>NUCLEOTIDE SEQUENCE [LARGE SCALE GENOMIC DNA]</scope>
    <source>
        <strain evidence="8 9">ATCC 23126</strain>
    </source>
</reference>
<comment type="caution">
    <text evidence="8">The sequence shown here is derived from an EMBL/GenBank/DDBJ whole genome shotgun (WGS) entry which is preliminary data.</text>
</comment>
<comment type="similarity">
    <text evidence="2">Belongs to the SusD family.</text>
</comment>
<dbReference type="RefSeq" id="WP_169657023.1">
    <property type="nucleotide sequence ID" value="NZ_JABANE010000028.1"/>
</dbReference>
<evidence type="ECO:0000313" key="8">
    <source>
        <dbReference type="EMBL" id="NME68724.1"/>
    </source>
</evidence>
<comment type="subcellular location">
    <subcellularLocation>
        <location evidence="1">Cell outer membrane</location>
    </subcellularLocation>
</comment>
<evidence type="ECO:0000256" key="4">
    <source>
        <dbReference type="ARBA" id="ARBA00023136"/>
    </source>
</evidence>
<sequence length="541" mass="61540">MTNFTKYSLLHFLIGVFIFSTSCSNFLVEDPKNLITEDEIPQTAEGAQMLTLAPYENWVEGTNLYARFIPLWDVGTDDMSASFNLGSIVDTYVLHKVSSSQPFMYSGVWTPLWRGVADCNKGMELISKMDAVDPNIRSSHIAELKVMRALYYYHLVRMFGDVPSVTKSTNKLSEITSISRVNALEIYHTIIIPDLKEALEDLPESYSSEFKGRMTKTSANVILSEVYLTLAGWRKTTEGNMVLGLATNYDSAMVYAEKAIHNNGGFDIFEQGDGETPACGMPWRNRFSKESVVEFGNISGVNEGLYLVTESNMGSNSLFWGVRGPSFNGAQRGWYIPTPDLYRAFEEDDQRREWSMLTKTTMANGETGFSNPLFHKWCDPNLYRGVDGALNHDGNINIVLYRIADAMLIYAEASNEVNAGPTAEAYAQLNRLRERAGLLPLAEGLSYEEFREAVWKERRVELNGEVKRKFDLVRTNRLKEKSDARVIYYHSSDNPEWPLNVEKDSILVTYEPYPYPRHEYIWPIPIEELTMNNSWKQNSGY</sequence>